<protein>
    <submittedName>
        <fullName evidence="9">P pilus assembly chaperone PapD</fullName>
    </submittedName>
</protein>
<dbReference type="EMBL" id="CALSBS010000034">
    <property type="protein sequence ID" value="CAH6662019.1"/>
    <property type="molecule type" value="Genomic_DNA"/>
</dbReference>
<feature type="signal peptide" evidence="6">
    <location>
        <begin position="1"/>
        <end position="27"/>
    </location>
</feature>
<evidence type="ECO:0000256" key="5">
    <source>
        <dbReference type="ARBA" id="ARBA00023186"/>
    </source>
</evidence>
<feature type="domain" description="Pili assembly chaperone N-terminal" evidence="7">
    <location>
        <begin position="29"/>
        <end position="147"/>
    </location>
</feature>
<dbReference type="Proteomes" id="UP001152651">
    <property type="component" value="Unassembled WGS sequence"/>
</dbReference>
<keyword evidence="4" id="KW-0574">Periplasm</keyword>
<sequence length="233" mass="25738">MMSKLSSFSFGILSLFFSTFFSTLAFADGLTLGGTRLIYDANKREASISLDNRGKSAPQLVQSWVSDKHHNRNNIPFVVTPPVSKLAKNSTTLIRVVYIEQSLPVDRETQFLLNVRAVPATEKQDNPQRMTIATQNIIKLIYRPVGLNSSGASRAGENLKVTRVGSGVRFDNPTPYVVSLTNVVINGKKIERPGTIQPLDNLTIPFQDGPPSSVSWRTINDFGGMTKEIQVRL</sequence>
<accession>A0ABM9FG52</accession>
<evidence type="ECO:0000256" key="3">
    <source>
        <dbReference type="ARBA" id="ARBA00022729"/>
    </source>
</evidence>
<comment type="subcellular location">
    <subcellularLocation>
        <location evidence="1">Periplasm</location>
    </subcellularLocation>
</comment>
<feature type="chain" id="PRO_5047357007" evidence="6">
    <location>
        <begin position="28"/>
        <end position="233"/>
    </location>
</feature>
<organism evidence="9 10">
    <name type="scientific">Pseudocitrobacter vendiensis</name>
    <dbReference type="NCBI Taxonomy" id="2488306"/>
    <lineage>
        <taxon>Bacteria</taxon>
        <taxon>Pseudomonadati</taxon>
        <taxon>Pseudomonadota</taxon>
        <taxon>Gammaproteobacteria</taxon>
        <taxon>Enterobacterales</taxon>
        <taxon>Enterobacteriaceae</taxon>
        <taxon>Pseudocitrobacter</taxon>
    </lineage>
</organism>
<dbReference type="PRINTS" id="PR00969">
    <property type="entry name" value="CHAPERONPILI"/>
</dbReference>
<comment type="caution">
    <text evidence="9">The sequence shown here is derived from an EMBL/GenBank/DDBJ whole genome shotgun (WGS) entry which is preliminary data.</text>
</comment>
<reference evidence="9" key="1">
    <citation type="submission" date="2022-05" db="EMBL/GenBank/DDBJ databases">
        <authorList>
            <person name="Blom J."/>
        </authorList>
    </citation>
    <scope>NUCLEOTIDE SEQUENCE</scope>
    <source>
        <strain evidence="9">Type strain: CPO20170097</strain>
    </source>
</reference>
<keyword evidence="5" id="KW-0143">Chaperone</keyword>
<evidence type="ECO:0000259" key="8">
    <source>
        <dbReference type="Pfam" id="PF02753"/>
    </source>
</evidence>
<dbReference type="InterPro" id="IPR050643">
    <property type="entry name" value="Periplasmic_pilus_chap"/>
</dbReference>
<evidence type="ECO:0000313" key="10">
    <source>
        <dbReference type="Proteomes" id="UP001152651"/>
    </source>
</evidence>
<feature type="domain" description="Pili assembly chaperone C-terminal" evidence="8">
    <location>
        <begin position="171"/>
        <end position="226"/>
    </location>
</feature>
<comment type="similarity">
    <text evidence="2">Belongs to the periplasmic pilus chaperone family.</text>
</comment>
<dbReference type="InterPro" id="IPR008962">
    <property type="entry name" value="PapD-like_sf"/>
</dbReference>
<dbReference type="InterPro" id="IPR016147">
    <property type="entry name" value="Pili_assmbl_chaperone_N"/>
</dbReference>
<dbReference type="SUPFAM" id="SSF49584">
    <property type="entry name" value="Periplasmic chaperone C-domain"/>
    <property type="match status" value="1"/>
</dbReference>
<gene>
    <name evidence="9" type="ORF">FBBNIHIM_23205</name>
</gene>
<evidence type="ECO:0000256" key="1">
    <source>
        <dbReference type="ARBA" id="ARBA00004418"/>
    </source>
</evidence>
<evidence type="ECO:0000313" key="9">
    <source>
        <dbReference type="EMBL" id="CAH6662019.1"/>
    </source>
</evidence>
<keyword evidence="3 6" id="KW-0732">Signal</keyword>
<dbReference type="Gene3D" id="2.60.40.10">
    <property type="entry name" value="Immunoglobulins"/>
    <property type="match status" value="2"/>
</dbReference>
<evidence type="ECO:0000256" key="6">
    <source>
        <dbReference type="SAM" id="SignalP"/>
    </source>
</evidence>
<dbReference type="InterPro" id="IPR013783">
    <property type="entry name" value="Ig-like_fold"/>
</dbReference>
<keyword evidence="10" id="KW-1185">Reference proteome</keyword>
<dbReference type="Pfam" id="PF00345">
    <property type="entry name" value="PapD_N"/>
    <property type="match status" value="1"/>
</dbReference>
<dbReference type="InterPro" id="IPR016148">
    <property type="entry name" value="Pili_assmbl_chaperone_C"/>
</dbReference>
<evidence type="ECO:0000256" key="4">
    <source>
        <dbReference type="ARBA" id="ARBA00022764"/>
    </source>
</evidence>
<dbReference type="SUPFAM" id="SSF49354">
    <property type="entry name" value="PapD-like"/>
    <property type="match status" value="1"/>
</dbReference>
<dbReference type="InterPro" id="IPR001829">
    <property type="entry name" value="Pili_assmbl_chaperone_bac"/>
</dbReference>
<evidence type="ECO:0000259" key="7">
    <source>
        <dbReference type="Pfam" id="PF00345"/>
    </source>
</evidence>
<dbReference type="RefSeq" id="WP_253899174.1">
    <property type="nucleotide sequence ID" value="NZ_CALSBS010000034.1"/>
</dbReference>
<evidence type="ECO:0000256" key="2">
    <source>
        <dbReference type="ARBA" id="ARBA00007399"/>
    </source>
</evidence>
<dbReference type="Pfam" id="PF02753">
    <property type="entry name" value="PapD_C"/>
    <property type="match status" value="1"/>
</dbReference>
<proteinExistence type="inferred from homology"/>
<dbReference type="InterPro" id="IPR036316">
    <property type="entry name" value="Pili_assmbl_chap_C_dom_sf"/>
</dbReference>
<name>A0ABM9FG52_9ENTR</name>
<dbReference type="PANTHER" id="PTHR30251">
    <property type="entry name" value="PILUS ASSEMBLY CHAPERONE"/>
    <property type="match status" value="1"/>
</dbReference>
<dbReference type="PANTHER" id="PTHR30251:SF0">
    <property type="entry name" value="FIMBRIAL CHAPERONE PROTEIN ELFD-RELATED"/>
    <property type="match status" value="1"/>
</dbReference>